<gene>
    <name evidence="1" type="ORF">SteCoe_1993</name>
</gene>
<protein>
    <submittedName>
        <fullName evidence="1">Uncharacterized protein</fullName>
    </submittedName>
</protein>
<dbReference type="Proteomes" id="UP000187209">
    <property type="component" value="Unassembled WGS sequence"/>
</dbReference>
<evidence type="ECO:0000313" key="1">
    <source>
        <dbReference type="EMBL" id="OMJ94809.1"/>
    </source>
</evidence>
<sequence>MELRKKESIRIPFIKPKLYSFGFEKNPQYSQKKKAHSLSLDKNFNLANQVSPRDTFFNLNHTKELQKSFGLKVVSKARYALCEIQDLPDIKKHEKKVFSDKIKLITDYYARRKSLDKAKEKTKVSVSEDVDTSYKDHKDIQRIYYTIKDHSHNRSISVNGTMEKNRRVIRIQVPNSPIASNSAEEVSNSGH</sequence>
<dbReference type="EMBL" id="MPUH01000021">
    <property type="protein sequence ID" value="OMJ94809.1"/>
    <property type="molecule type" value="Genomic_DNA"/>
</dbReference>
<keyword evidence="2" id="KW-1185">Reference proteome</keyword>
<organism evidence="1 2">
    <name type="scientific">Stentor coeruleus</name>
    <dbReference type="NCBI Taxonomy" id="5963"/>
    <lineage>
        <taxon>Eukaryota</taxon>
        <taxon>Sar</taxon>
        <taxon>Alveolata</taxon>
        <taxon>Ciliophora</taxon>
        <taxon>Postciliodesmatophora</taxon>
        <taxon>Heterotrichea</taxon>
        <taxon>Heterotrichida</taxon>
        <taxon>Stentoridae</taxon>
        <taxon>Stentor</taxon>
    </lineage>
</organism>
<evidence type="ECO:0000313" key="2">
    <source>
        <dbReference type="Proteomes" id="UP000187209"/>
    </source>
</evidence>
<accession>A0A1R2D0L8</accession>
<reference evidence="1 2" key="1">
    <citation type="submission" date="2016-11" db="EMBL/GenBank/DDBJ databases">
        <title>The macronuclear genome of Stentor coeruleus: a giant cell with tiny introns.</title>
        <authorList>
            <person name="Slabodnick M."/>
            <person name="Ruby J.G."/>
            <person name="Reiff S.B."/>
            <person name="Swart E.C."/>
            <person name="Gosai S."/>
            <person name="Prabakaran S."/>
            <person name="Witkowska E."/>
            <person name="Larue G.E."/>
            <person name="Fisher S."/>
            <person name="Freeman R.M."/>
            <person name="Gunawardena J."/>
            <person name="Chu W."/>
            <person name="Stover N.A."/>
            <person name="Gregory B.D."/>
            <person name="Nowacki M."/>
            <person name="Derisi J."/>
            <person name="Roy S.W."/>
            <person name="Marshall W.F."/>
            <person name="Sood P."/>
        </authorList>
    </citation>
    <scope>NUCLEOTIDE SEQUENCE [LARGE SCALE GENOMIC DNA]</scope>
    <source>
        <strain evidence="1">WM001</strain>
    </source>
</reference>
<comment type="caution">
    <text evidence="1">The sequence shown here is derived from an EMBL/GenBank/DDBJ whole genome shotgun (WGS) entry which is preliminary data.</text>
</comment>
<proteinExistence type="predicted"/>
<dbReference type="AlphaFoldDB" id="A0A1R2D0L8"/>
<name>A0A1R2D0L8_9CILI</name>